<dbReference type="KEGG" id="tso:IZ6_01270"/>
<reference evidence="4 5" key="1">
    <citation type="submission" date="2020-08" db="EMBL/GenBank/DDBJ databases">
        <title>Genome sequence of Rhizobiales bacterium strain IZ6.</title>
        <authorList>
            <person name="Nakai R."/>
            <person name="Naganuma T."/>
        </authorList>
    </citation>
    <scope>NUCLEOTIDE SEQUENCE [LARGE SCALE GENOMIC DNA]</scope>
    <source>
        <strain evidence="4 5">IZ6</strain>
    </source>
</reference>
<gene>
    <name evidence="4" type="ORF">IZ6_01270</name>
</gene>
<evidence type="ECO:0000313" key="4">
    <source>
        <dbReference type="EMBL" id="BCJ89392.1"/>
    </source>
</evidence>
<dbReference type="Pfam" id="PF00571">
    <property type="entry name" value="CBS"/>
    <property type="match status" value="2"/>
</dbReference>
<protein>
    <submittedName>
        <fullName evidence="4">Inosine-5-monophosphate dehydrogenase</fullName>
    </submittedName>
</protein>
<proteinExistence type="predicted"/>
<feature type="domain" description="CBS" evidence="3">
    <location>
        <begin position="7"/>
        <end position="64"/>
    </location>
</feature>
<dbReference type="Proteomes" id="UP000515317">
    <property type="component" value="Chromosome"/>
</dbReference>
<accession>A0A6S6QPV8</accession>
<dbReference type="PANTHER" id="PTHR43080">
    <property type="entry name" value="CBS DOMAIN-CONTAINING PROTEIN CBSX3, MITOCHONDRIAL"/>
    <property type="match status" value="1"/>
</dbReference>
<feature type="domain" description="CBS" evidence="3">
    <location>
        <begin position="71"/>
        <end position="128"/>
    </location>
</feature>
<evidence type="ECO:0000259" key="3">
    <source>
        <dbReference type="PROSITE" id="PS51371"/>
    </source>
</evidence>
<dbReference type="EMBL" id="AP023361">
    <property type="protein sequence ID" value="BCJ89392.1"/>
    <property type="molecule type" value="Genomic_DNA"/>
</dbReference>
<organism evidence="4 5">
    <name type="scientific">Terrihabitans soli</name>
    <dbReference type="NCBI Taxonomy" id="708113"/>
    <lineage>
        <taxon>Bacteria</taxon>
        <taxon>Pseudomonadati</taxon>
        <taxon>Pseudomonadota</taxon>
        <taxon>Alphaproteobacteria</taxon>
        <taxon>Hyphomicrobiales</taxon>
        <taxon>Terrihabitans</taxon>
    </lineage>
</organism>
<dbReference type="InterPro" id="IPR051257">
    <property type="entry name" value="Diverse_CBS-Domain"/>
</dbReference>
<dbReference type="RefSeq" id="WP_222876107.1">
    <property type="nucleotide sequence ID" value="NZ_AP023361.1"/>
</dbReference>
<dbReference type="CDD" id="cd04622">
    <property type="entry name" value="CBS_pair_HRP1_like"/>
    <property type="match status" value="1"/>
</dbReference>
<evidence type="ECO:0000313" key="5">
    <source>
        <dbReference type="Proteomes" id="UP000515317"/>
    </source>
</evidence>
<keyword evidence="5" id="KW-1185">Reference proteome</keyword>
<name>A0A6S6QPV8_9HYPH</name>
<keyword evidence="1 2" id="KW-0129">CBS domain</keyword>
<dbReference type="InterPro" id="IPR046342">
    <property type="entry name" value="CBS_dom_sf"/>
</dbReference>
<dbReference type="InterPro" id="IPR000644">
    <property type="entry name" value="CBS_dom"/>
</dbReference>
<dbReference type="Gene3D" id="3.10.580.10">
    <property type="entry name" value="CBS-domain"/>
    <property type="match status" value="1"/>
</dbReference>
<dbReference type="PANTHER" id="PTHR43080:SF2">
    <property type="entry name" value="CBS DOMAIN-CONTAINING PROTEIN"/>
    <property type="match status" value="1"/>
</dbReference>
<dbReference type="PROSITE" id="PS51371">
    <property type="entry name" value="CBS"/>
    <property type="match status" value="2"/>
</dbReference>
<sequence>MKISEVMTREVRVAGPDMTLAEAARLMEELDAGVLPVSNSERLIGMVTDRDIAIRGIGQGLGPKAKVSEVMTEDVKYCYDDDSCDDIARNMGELQLRRLPVVSRDKRLVGIVSLGDLAVTMGPDGDAIGDSLAAISRPNGSDVHAH</sequence>
<dbReference type="SMART" id="SM00116">
    <property type="entry name" value="CBS"/>
    <property type="match status" value="2"/>
</dbReference>
<evidence type="ECO:0000256" key="2">
    <source>
        <dbReference type="PROSITE-ProRule" id="PRU00703"/>
    </source>
</evidence>
<dbReference type="SUPFAM" id="SSF54631">
    <property type="entry name" value="CBS-domain pair"/>
    <property type="match status" value="1"/>
</dbReference>
<dbReference type="AlphaFoldDB" id="A0A6S6QPV8"/>
<evidence type="ECO:0000256" key="1">
    <source>
        <dbReference type="ARBA" id="ARBA00023122"/>
    </source>
</evidence>